<dbReference type="AlphaFoldDB" id="A0A9P4J080"/>
<dbReference type="Gene3D" id="3.30.160.60">
    <property type="entry name" value="Classic Zinc Finger"/>
    <property type="match status" value="1"/>
</dbReference>
<feature type="region of interest" description="Disordered" evidence="1">
    <location>
        <begin position="329"/>
        <end position="358"/>
    </location>
</feature>
<feature type="compositionally biased region" description="Low complexity" evidence="1">
    <location>
        <begin position="77"/>
        <end position="88"/>
    </location>
</feature>
<dbReference type="InterPro" id="IPR046347">
    <property type="entry name" value="bZIP_sf"/>
</dbReference>
<feature type="region of interest" description="Disordered" evidence="1">
    <location>
        <begin position="116"/>
        <end position="138"/>
    </location>
</feature>
<keyword evidence="4" id="KW-1185">Reference proteome</keyword>
<feature type="region of interest" description="Disordered" evidence="1">
    <location>
        <begin position="1"/>
        <end position="22"/>
    </location>
</feature>
<name>A0A9P4J080_9PEZI</name>
<evidence type="ECO:0000313" key="4">
    <source>
        <dbReference type="Proteomes" id="UP000799439"/>
    </source>
</evidence>
<evidence type="ECO:0000313" key="3">
    <source>
        <dbReference type="EMBL" id="KAF2153097.1"/>
    </source>
</evidence>
<accession>A0A9P4J080</accession>
<feature type="region of interest" description="Disordered" evidence="1">
    <location>
        <begin position="71"/>
        <end position="100"/>
    </location>
</feature>
<reference evidence="3" key="1">
    <citation type="journal article" date="2020" name="Stud. Mycol.">
        <title>101 Dothideomycetes genomes: a test case for predicting lifestyles and emergence of pathogens.</title>
        <authorList>
            <person name="Haridas S."/>
            <person name="Albert R."/>
            <person name="Binder M."/>
            <person name="Bloem J."/>
            <person name="Labutti K."/>
            <person name="Salamov A."/>
            <person name="Andreopoulos B."/>
            <person name="Baker S."/>
            <person name="Barry K."/>
            <person name="Bills G."/>
            <person name="Bluhm B."/>
            <person name="Cannon C."/>
            <person name="Castanera R."/>
            <person name="Culley D."/>
            <person name="Daum C."/>
            <person name="Ezra D."/>
            <person name="Gonzalez J."/>
            <person name="Henrissat B."/>
            <person name="Kuo A."/>
            <person name="Liang C."/>
            <person name="Lipzen A."/>
            <person name="Lutzoni F."/>
            <person name="Magnuson J."/>
            <person name="Mondo S."/>
            <person name="Nolan M."/>
            <person name="Ohm R."/>
            <person name="Pangilinan J."/>
            <person name="Park H.-J."/>
            <person name="Ramirez L."/>
            <person name="Alfaro M."/>
            <person name="Sun H."/>
            <person name="Tritt A."/>
            <person name="Yoshinaga Y."/>
            <person name="Zwiers L.-H."/>
            <person name="Turgeon B."/>
            <person name="Goodwin S."/>
            <person name="Spatafora J."/>
            <person name="Crous P."/>
            <person name="Grigoriev I."/>
        </authorList>
    </citation>
    <scope>NUCLEOTIDE SEQUENCE</scope>
    <source>
        <strain evidence="3">CBS 260.36</strain>
    </source>
</reference>
<feature type="compositionally biased region" description="Polar residues" evidence="1">
    <location>
        <begin position="116"/>
        <end position="137"/>
    </location>
</feature>
<dbReference type="CDD" id="cd12192">
    <property type="entry name" value="GCN4_cent"/>
    <property type="match status" value="1"/>
</dbReference>
<dbReference type="OrthoDB" id="5419235at2759"/>
<feature type="compositionally biased region" description="Polar residues" evidence="1">
    <location>
        <begin position="89"/>
        <end position="99"/>
    </location>
</feature>
<dbReference type="CDD" id="cd12193">
    <property type="entry name" value="bZIP_GCN4"/>
    <property type="match status" value="1"/>
</dbReference>
<dbReference type="Proteomes" id="UP000799439">
    <property type="component" value="Unassembled WGS sequence"/>
</dbReference>
<organism evidence="3 4">
    <name type="scientific">Myriangium duriaei CBS 260.36</name>
    <dbReference type="NCBI Taxonomy" id="1168546"/>
    <lineage>
        <taxon>Eukaryota</taxon>
        <taxon>Fungi</taxon>
        <taxon>Dikarya</taxon>
        <taxon>Ascomycota</taxon>
        <taxon>Pezizomycotina</taxon>
        <taxon>Dothideomycetes</taxon>
        <taxon>Dothideomycetidae</taxon>
        <taxon>Myriangiales</taxon>
        <taxon>Myriangiaceae</taxon>
        <taxon>Myriangium</taxon>
    </lineage>
</organism>
<dbReference type="InterPro" id="IPR004827">
    <property type="entry name" value="bZIP"/>
</dbReference>
<proteinExistence type="predicted"/>
<dbReference type="PROSITE" id="PS00036">
    <property type="entry name" value="BZIP_BASIC"/>
    <property type="match status" value="1"/>
</dbReference>
<protein>
    <recommendedName>
        <fullName evidence="2">BZIP domain-containing protein</fullName>
    </recommendedName>
</protein>
<gene>
    <name evidence="3" type="ORF">K461DRAFT_267738</name>
</gene>
<dbReference type="EMBL" id="ML996085">
    <property type="protein sequence ID" value="KAF2153097.1"/>
    <property type="molecule type" value="Genomic_DNA"/>
</dbReference>
<evidence type="ECO:0000259" key="2">
    <source>
        <dbReference type="PROSITE" id="PS00036"/>
    </source>
</evidence>
<comment type="caution">
    <text evidence="3">The sequence shown here is derived from an EMBL/GenBank/DDBJ whole genome shotgun (WGS) entry which is preliminary data.</text>
</comment>
<sequence>MYEYPSTESRTNGLRQRGKLSSNSEECANAIVQSAAGSVLEYVSRCVKNIAYHKGPANAVDLNSLLSSPRDNFELNSTPSTTASQTQQWLPPQTPSQGFVPQPDFQDFSLFAAPSPTQVTQPRTTSLGSNQRPTFKTNYPRAYSAPQQLGSIRRPSRNNLPPVPLFHANPQGSSISLDQTVIDFAAEMPGGKLQSKCKQLRRVLTWPTEINVAYDGTSADLGSDDIQNLSWEDLCSSTESLLPVGNFTAINDSAMGTISPKDLLMDNSGSVPPSAAFTNLTTPSSVYLGTPDDSFEVSPMFDSLDAPETWPSLFDHEEPAAINGAEMTRTTSGSSQIVVHPGGMSRKRSSTTASPMTPNLKMSSVAGISKRESKVLAPIVVDMNDAVAVKRARNTAAARKSRDKKFKESAADKLRIAELEEQVELWKTRALAAGFTG</sequence>
<feature type="domain" description="BZIP" evidence="2">
    <location>
        <begin position="390"/>
        <end position="404"/>
    </location>
</feature>
<evidence type="ECO:0000256" key="1">
    <source>
        <dbReference type="SAM" id="MobiDB-lite"/>
    </source>
</evidence>
<dbReference type="GO" id="GO:0003700">
    <property type="term" value="F:DNA-binding transcription factor activity"/>
    <property type="evidence" value="ECO:0007669"/>
    <property type="project" value="InterPro"/>
</dbReference>
<dbReference type="SUPFAM" id="SSF57959">
    <property type="entry name" value="Leucine zipper domain"/>
    <property type="match status" value="1"/>
</dbReference>